<organism evidence="1 2">
    <name type="scientific">Mesorhabditis spiculigera</name>
    <dbReference type="NCBI Taxonomy" id="96644"/>
    <lineage>
        <taxon>Eukaryota</taxon>
        <taxon>Metazoa</taxon>
        <taxon>Ecdysozoa</taxon>
        <taxon>Nematoda</taxon>
        <taxon>Chromadorea</taxon>
        <taxon>Rhabditida</taxon>
        <taxon>Rhabditina</taxon>
        <taxon>Rhabditomorpha</taxon>
        <taxon>Rhabditoidea</taxon>
        <taxon>Rhabditidae</taxon>
        <taxon>Mesorhabditinae</taxon>
        <taxon>Mesorhabditis</taxon>
    </lineage>
</organism>
<evidence type="ECO:0000313" key="1">
    <source>
        <dbReference type="EMBL" id="CAJ0584597.1"/>
    </source>
</evidence>
<gene>
    <name evidence="1" type="ORF">MSPICULIGERA_LOCUS22644</name>
</gene>
<dbReference type="AlphaFoldDB" id="A0AA36GDK8"/>
<keyword evidence="2" id="KW-1185">Reference proteome</keyword>
<protein>
    <submittedName>
        <fullName evidence="1">Uncharacterized protein</fullName>
    </submittedName>
</protein>
<sequence>MSARAAMRAVSPALDEVVDMVEPLDTMHNNLALSSATCGMEHQIQTANRPVVLCVAPKKSQDPQLCGDCKRLQNVSIKPKK</sequence>
<dbReference type="Proteomes" id="UP001177023">
    <property type="component" value="Unassembled WGS sequence"/>
</dbReference>
<accession>A0AA36GDK8</accession>
<comment type="caution">
    <text evidence="1">The sequence shown here is derived from an EMBL/GenBank/DDBJ whole genome shotgun (WGS) entry which is preliminary data.</text>
</comment>
<evidence type="ECO:0000313" key="2">
    <source>
        <dbReference type="Proteomes" id="UP001177023"/>
    </source>
</evidence>
<name>A0AA36GDK8_9BILA</name>
<proteinExistence type="predicted"/>
<dbReference type="EMBL" id="CATQJA010002698">
    <property type="protein sequence ID" value="CAJ0584597.1"/>
    <property type="molecule type" value="Genomic_DNA"/>
</dbReference>
<feature type="non-terminal residue" evidence="1">
    <location>
        <position position="1"/>
    </location>
</feature>
<reference evidence="1" key="1">
    <citation type="submission" date="2023-06" db="EMBL/GenBank/DDBJ databases">
        <authorList>
            <person name="Delattre M."/>
        </authorList>
    </citation>
    <scope>NUCLEOTIDE SEQUENCE</scope>
    <source>
        <strain evidence="1">AF72</strain>
    </source>
</reference>